<evidence type="ECO:0000256" key="3">
    <source>
        <dbReference type="SAM" id="MobiDB-lite"/>
    </source>
</evidence>
<dbReference type="GO" id="GO:0001667">
    <property type="term" value="P:ameboidal-type cell migration"/>
    <property type="evidence" value="ECO:0007669"/>
    <property type="project" value="UniProtKB-ARBA"/>
</dbReference>
<feature type="region of interest" description="Disordered" evidence="3">
    <location>
        <begin position="1"/>
        <end position="29"/>
    </location>
</feature>
<dbReference type="EMBL" id="CAJPIZ010006888">
    <property type="protein sequence ID" value="CAG2109909.1"/>
    <property type="molecule type" value="Genomic_DNA"/>
</dbReference>
<dbReference type="Gene3D" id="3.40.50.300">
    <property type="entry name" value="P-loop containing nucleotide triphosphate hydrolases"/>
    <property type="match status" value="1"/>
</dbReference>
<dbReference type="InterPro" id="IPR005225">
    <property type="entry name" value="Small_GTP-bd"/>
</dbReference>
<evidence type="ECO:0000313" key="5">
    <source>
        <dbReference type="Proteomes" id="UP000759131"/>
    </source>
</evidence>
<dbReference type="GO" id="GO:0003924">
    <property type="term" value="F:GTPase activity"/>
    <property type="evidence" value="ECO:0007669"/>
    <property type="project" value="InterPro"/>
</dbReference>
<feature type="compositionally biased region" description="Polar residues" evidence="3">
    <location>
        <begin position="1"/>
        <end position="10"/>
    </location>
</feature>
<dbReference type="CDD" id="cd00157">
    <property type="entry name" value="Rho"/>
    <property type="match status" value="1"/>
</dbReference>
<keyword evidence="2" id="KW-0342">GTP-binding</keyword>
<feature type="non-terminal residue" evidence="4">
    <location>
        <position position="1"/>
    </location>
</feature>
<dbReference type="PANTHER" id="PTHR24072">
    <property type="entry name" value="RHO FAMILY GTPASE"/>
    <property type="match status" value="1"/>
</dbReference>
<dbReference type="GO" id="GO:0003006">
    <property type="term" value="P:developmental process involved in reproduction"/>
    <property type="evidence" value="ECO:0007669"/>
    <property type="project" value="UniProtKB-ARBA"/>
</dbReference>
<dbReference type="SUPFAM" id="SSF52540">
    <property type="entry name" value="P-loop containing nucleoside triphosphate hydrolases"/>
    <property type="match status" value="1"/>
</dbReference>
<dbReference type="PRINTS" id="PR00449">
    <property type="entry name" value="RASTRNSFRMNG"/>
</dbReference>
<name>A0A7R9Q2X5_9ACAR</name>
<feature type="compositionally biased region" description="Basic and acidic residues" evidence="3">
    <location>
        <begin position="11"/>
        <end position="22"/>
    </location>
</feature>
<keyword evidence="1" id="KW-0547">Nucleotide-binding</keyword>
<dbReference type="AlphaFoldDB" id="A0A7R9Q2X5"/>
<dbReference type="EMBL" id="OC861463">
    <property type="protein sequence ID" value="CAD7629479.1"/>
    <property type="molecule type" value="Genomic_DNA"/>
</dbReference>
<dbReference type="InterPro" id="IPR003578">
    <property type="entry name" value="Small_GTPase_Rho"/>
</dbReference>
<dbReference type="GO" id="GO:0035099">
    <property type="term" value="P:hemocyte migration"/>
    <property type="evidence" value="ECO:0007669"/>
    <property type="project" value="UniProtKB-ARBA"/>
</dbReference>
<feature type="non-terminal residue" evidence="4">
    <location>
        <position position="233"/>
    </location>
</feature>
<dbReference type="GO" id="GO:0005525">
    <property type="term" value="F:GTP binding"/>
    <property type="evidence" value="ECO:0007669"/>
    <property type="project" value="UniProtKB-KW"/>
</dbReference>
<organism evidence="4">
    <name type="scientific">Medioppia subpectinata</name>
    <dbReference type="NCBI Taxonomy" id="1979941"/>
    <lineage>
        <taxon>Eukaryota</taxon>
        <taxon>Metazoa</taxon>
        <taxon>Ecdysozoa</taxon>
        <taxon>Arthropoda</taxon>
        <taxon>Chelicerata</taxon>
        <taxon>Arachnida</taxon>
        <taxon>Acari</taxon>
        <taxon>Acariformes</taxon>
        <taxon>Sarcoptiformes</taxon>
        <taxon>Oribatida</taxon>
        <taxon>Brachypylina</taxon>
        <taxon>Oppioidea</taxon>
        <taxon>Oppiidae</taxon>
        <taxon>Medioppia</taxon>
    </lineage>
</organism>
<accession>A0A7R9Q2X5</accession>
<dbReference type="PROSITE" id="PS51421">
    <property type="entry name" value="RAS"/>
    <property type="match status" value="1"/>
</dbReference>
<gene>
    <name evidence="4" type="ORF">OSB1V03_LOCUS9895</name>
</gene>
<evidence type="ECO:0000256" key="1">
    <source>
        <dbReference type="ARBA" id="ARBA00022741"/>
    </source>
</evidence>
<dbReference type="InterPro" id="IPR001806">
    <property type="entry name" value="Small_GTPase"/>
</dbReference>
<dbReference type="NCBIfam" id="TIGR00231">
    <property type="entry name" value="small_GTP"/>
    <property type="match status" value="1"/>
</dbReference>
<dbReference type="PROSITE" id="PS51420">
    <property type="entry name" value="RHO"/>
    <property type="match status" value="1"/>
</dbReference>
<dbReference type="InterPro" id="IPR027417">
    <property type="entry name" value="P-loop_NTPase"/>
</dbReference>
<dbReference type="OrthoDB" id="8830751at2759"/>
<sequence>VRARQRQSNGDNKDDAKDDTMNDARQQAVQRSASRAVKCVVVGDGTVGKTCLLISFTTDSFPGEYVPTVFDNYSSLVTCDGQAVSLGLWDTAGQEDYDRLRPLSYPQVSLLLLSRDTNQYSIRRTCFWSAFRSSLQALEAMIELTIMSLQLENVTVKWVPEIRHHCADVPIVLIGTKSDLREDRETIASLASCGQSVVRREQALKTAHKIKAVKYMECSALTQRGLKHVFEEA</sequence>
<proteinExistence type="predicted"/>
<dbReference type="PROSITE" id="PS51419">
    <property type="entry name" value="RAB"/>
    <property type="match status" value="1"/>
</dbReference>
<evidence type="ECO:0000313" key="4">
    <source>
        <dbReference type="EMBL" id="CAD7629479.1"/>
    </source>
</evidence>
<dbReference type="GO" id="GO:0007264">
    <property type="term" value="P:small GTPase-mediated signal transduction"/>
    <property type="evidence" value="ECO:0007669"/>
    <property type="project" value="InterPro"/>
</dbReference>
<evidence type="ECO:0000256" key="2">
    <source>
        <dbReference type="ARBA" id="ARBA00023134"/>
    </source>
</evidence>
<keyword evidence="5" id="KW-1185">Reference proteome</keyword>
<dbReference type="SMART" id="SM00175">
    <property type="entry name" value="RAB"/>
    <property type="match status" value="1"/>
</dbReference>
<dbReference type="SMART" id="SM00173">
    <property type="entry name" value="RAS"/>
    <property type="match status" value="1"/>
</dbReference>
<protein>
    <submittedName>
        <fullName evidence="4">Uncharacterized protein</fullName>
    </submittedName>
</protein>
<dbReference type="SMART" id="SM00174">
    <property type="entry name" value="RHO"/>
    <property type="match status" value="1"/>
</dbReference>
<reference evidence="4" key="1">
    <citation type="submission" date="2020-11" db="EMBL/GenBank/DDBJ databases">
        <authorList>
            <person name="Tran Van P."/>
        </authorList>
    </citation>
    <scope>NUCLEOTIDE SEQUENCE</scope>
</reference>
<dbReference type="GO" id="GO:0035006">
    <property type="term" value="P:melanization defense response"/>
    <property type="evidence" value="ECO:0007669"/>
    <property type="project" value="UniProtKB-ARBA"/>
</dbReference>
<dbReference type="GO" id="GO:0022412">
    <property type="term" value="P:cellular process involved in reproduction in multicellular organism"/>
    <property type="evidence" value="ECO:0007669"/>
    <property type="project" value="UniProtKB-ARBA"/>
</dbReference>
<dbReference type="Proteomes" id="UP000759131">
    <property type="component" value="Unassembled WGS sequence"/>
</dbReference>
<dbReference type="Pfam" id="PF00071">
    <property type="entry name" value="Ras"/>
    <property type="match status" value="2"/>
</dbReference>